<sequence length="928" mass="100517">MSDSAATAGLLWDRWLPEQVKRLVAQALLGGFADARALAVWLAGVHDVGKATPAFACQVEPLAEKMRRAGLAMPTMRQFGEDRRMAPHGLAGQEILQDWLVRAHGWNPRRAAQFAVVVGGHHGVPPDAAQVMDVRAHPRLLRTPGESEALWAAVQTELLEACADDFGVRERLADWRSVRLPQTVQVVLSALVIMADWIASNRDLFPYGVDGTDGASARTDEERVLAAWEGLGLPGPWQAQEPTGTPEELFASRFALPDGARPHPVQRAAIDLARRMPGPGLMMIEAPMGRGKTEAALAVAEIFAARSGAGGCFFALPTMATGNAMFPRVLDWLERLPDAQGQRLTVGLVHSKAALNEEYQELRSRGRQQIAAVDMDGDAGIPRPGSEKREAPAGLVAHQWLSGRKKAMLSSSVVGTIDQLLFAGLKSRHLALRHLSVAGKVVVIDEAHAFDAYMNEYLDRVLSWLGAYRVPVVVLSATLPAERRRALAEAYAGRAQRAVGFASVAEAEDYPLLTAVSPGHGPVQDAPGDSGGGARVRVERMADDEAALADRLEELDDGCVLVIRNTVPRVLETARVLRERFGDDTVTVAHARFVDLDRAAKDKALVDRYGPKSTSRPKRHIVVASQVAEQSLDVDFDLLVTDLAPVDLILQRMGRLHRHARTGRPARLRAPRTLVTGVEWGAAGVPEPVSGSQAVYGRHALLRSLAVLTPHLDAPESRPVRIPEDISPLVQTAYGDEEVGPAGWAPALAEARRAHETERAKKKRGASVFRIGEVKSPGSPLIGWLAAGVGDADDTRAGRAQVRDSEESLEVLVVQEHEGGRLTTLPWLGKGRGGLDLPRDAVPTERAARAAAASALRLPARLSKPWVIDQVIKELEQFYVDAWQAKESHWLAGELILPVQADCQTRLAGLVLRYSQDDGLEVLRETEG</sequence>
<keyword evidence="4" id="KW-0479">Metal-binding</keyword>
<dbReference type="InterPro" id="IPR027417">
    <property type="entry name" value="P-loop_NTPase"/>
</dbReference>
<dbReference type="InterPro" id="IPR001650">
    <property type="entry name" value="Helicase_C-like"/>
</dbReference>
<keyword evidence="6" id="KW-0378">Hydrolase</keyword>
<evidence type="ECO:0000256" key="3">
    <source>
        <dbReference type="ARBA" id="ARBA00022722"/>
    </source>
</evidence>
<dbReference type="GO" id="GO:0005524">
    <property type="term" value="F:ATP binding"/>
    <property type="evidence" value="ECO:0007669"/>
    <property type="project" value="UniProtKB-KW"/>
</dbReference>
<keyword evidence="3" id="KW-0540">Nuclease</keyword>
<comment type="caution">
    <text evidence="12">The sequence shown here is derived from an EMBL/GenBank/DDBJ whole genome shotgun (WGS) entry which is preliminary data.</text>
</comment>
<feature type="domain" description="HD Cas3-type" evidence="11">
    <location>
        <begin position="1"/>
        <end position="198"/>
    </location>
</feature>
<evidence type="ECO:0000256" key="9">
    <source>
        <dbReference type="ARBA" id="ARBA00023118"/>
    </source>
</evidence>
<dbReference type="PANTHER" id="PTHR47963:SF9">
    <property type="entry name" value="CRISPR-ASSOCIATED ENDONUCLEASE_HELICASE CAS3"/>
    <property type="match status" value="1"/>
</dbReference>
<evidence type="ECO:0000259" key="10">
    <source>
        <dbReference type="PROSITE" id="PS51194"/>
    </source>
</evidence>
<comment type="similarity">
    <text evidence="1">In the N-terminal section; belongs to the CRISPR-associated nuclease Cas3-HD family.</text>
</comment>
<evidence type="ECO:0000256" key="8">
    <source>
        <dbReference type="ARBA" id="ARBA00022840"/>
    </source>
</evidence>
<dbReference type="RefSeq" id="WP_078659720.1">
    <property type="nucleotide sequence ID" value="NZ_BBQG01000016.1"/>
</dbReference>
<dbReference type="PROSITE" id="PS51194">
    <property type="entry name" value="HELICASE_CTER"/>
    <property type="match status" value="1"/>
</dbReference>
<feature type="domain" description="Helicase C-terminal" evidence="10">
    <location>
        <begin position="547"/>
        <end position="716"/>
    </location>
</feature>
<dbReference type="GeneID" id="75183831"/>
<dbReference type="Gene3D" id="1.10.3210.30">
    <property type="match status" value="1"/>
</dbReference>
<evidence type="ECO:0000313" key="13">
    <source>
        <dbReference type="Proteomes" id="UP000298111"/>
    </source>
</evidence>
<evidence type="ECO:0000256" key="5">
    <source>
        <dbReference type="ARBA" id="ARBA00022741"/>
    </source>
</evidence>
<evidence type="ECO:0000259" key="11">
    <source>
        <dbReference type="PROSITE" id="PS51643"/>
    </source>
</evidence>
<evidence type="ECO:0000313" key="12">
    <source>
        <dbReference type="EMBL" id="TGG83565.1"/>
    </source>
</evidence>
<evidence type="ECO:0000256" key="7">
    <source>
        <dbReference type="ARBA" id="ARBA00022806"/>
    </source>
</evidence>
<gene>
    <name evidence="12" type="ORF">D8771_14790</name>
</gene>
<dbReference type="Pfam" id="PF18395">
    <property type="entry name" value="Cas3_C"/>
    <property type="match status" value="1"/>
</dbReference>
<dbReference type="GO" id="GO:0004519">
    <property type="term" value="F:endonuclease activity"/>
    <property type="evidence" value="ECO:0007669"/>
    <property type="project" value="UniProtKB-KW"/>
</dbReference>
<evidence type="ECO:0000256" key="2">
    <source>
        <dbReference type="ARBA" id="ARBA00009046"/>
    </source>
</evidence>
<dbReference type="GO" id="GO:0003723">
    <property type="term" value="F:RNA binding"/>
    <property type="evidence" value="ECO:0007669"/>
    <property type="project" value="TreeGrafter"/>
</dbReference>
<keyword evidence="5" id="KW-0547">Nucleotide-binding</keyword>
<dbReference type="SUPFAM" id="SSF52540">
    <property type="entry name" value="P-loop containing nucleoside triphosphate hydrolases"/>
    <property type="match status" value="1"/>
</dbReference>
<accession>A0A8H1LGC5</accession>
<dbReference type="GO" id="GO:0046872">
    <property type="term" value="F:metal ion binding"/>
    <property type="evidence" value="ECO:0007669"/>
    <property type="project" value="UniProtKB-KW"/>
</dbReference>
<evidence type="ECO:0000256" key="6">
    <source>
        <dbReference type="ARBA" id="ARBA00022801"/>
    </source>
</evidence>
<dbReference type="GO" id="GO:0051607">
    <property type="term" value="P:defense response to virus"/>
    <property type="evidence" value="ECO:0007669"/>
    <property type="project" value="UniProtKB-KW"/>
</dbReference>
<name>A0A8H1LGC5_9ACTN</name>
<protein>
    <submittedName>
        <fullName evidence="12">CRISPR-associated helicase/endonuclease Cas3</fullName>
    </submittedName>
</protein>
<dbReference type="PANTHER" id="PTHR47963">
    <property type="entry name" value="DEAD-BOX ATP-DEPENDENT RNA HELICASE 47, MITOCHONDRIAL"/>
    <property type="match status" value="1"/>
</dbReference>
<dbReference type="CDD" id="cd09641">
    <property type="entry name" value="Cas3''_I"/>
    <property type="match status" value="1"/>
</dbReference>
<dbReference type="InterPro" id="IPR041372">
    <property type="entry name" value="Cas3_C"/>
</dbReference>
<dbReference type="AlphaFoldDB" id="A0A8H1LGC5"/>
<keyword evidence="12" id="KW-0255">Endonuclease</keyword>
<dbReference type="EMBL" id="RCIY01000055">
    <property type="protein sequence ID" value="TGG83565.1"/>
    <property type="molecule type" value="Genomic_DNA"/>
</dbReference>
<dbReference type="NCBIfam" id="TIGR01596">
    <property type="entry name" value="cas3_HD"/>
    <property type="match status" value="1"/>
</dbReference>
<dbReference type="InterPro" id="IPR038257">
    <property type="entry name" value="CRISPR-assoc_Cas3_HD_sf"/>
</dbReference>
<dbReference type="GO" id="GO:0003724">
    <property type="term" value="F:RNA helicase activity"/>
    <property type="evidence" value="ECO:0007669"/>
    <property type="project" value="TreeGrafter"/>
</dbReference>
<dbReference type="InterPro" id="IPR014001">
    <property type="entry name" value="Helicase_ATP-bd"/>
</dbReference>
<dbReference type="PROSITE" id="PS51643">
    <property type="entry name" value="HD_CAS3"/>
    <property type="match status" value="1"/>
</dbReference>
<dbReference type="InterPro" id="IPR054712">
    <property type="entry name" value="Cas3-like_dom"/>
</dbReference>
<reference evidence="12 13" key="1">
    <citation type="submission" date="2018-10" db="EMBL/GenBank/DDBJ databases">
        <title>Isolation of pseudouridimycin from Streptomyces albus DSM 40763.</title>
        <authorList>
            <person name="Rosenqvist P."/>
            <person name="Metsae-Ketelae M."/>
            <person name="Virta P."/>
        </authorList>
    </citation>
    <scope>NUCLEOTIDE SEQUENCE [LARGE SCALE GENOMIC DNA]</scope>
    <source>
        <strain evidence="12 13">DSM 40763</strain>
    </source>
</reference>
<dbReference type="InterPro" id="IPR006474">
    <property type="entry name" value="Helicase_Cas3_CRISPR-ass_core"/>
</dbReference>
<dbReference type="Proteomes" id="UP000298111">
    <property type="component" value="Unassembled WGS sequence"/>
</dbReference>
<dbReference type="InterPro" id="IPR006483">
    <property type="entry name" value="CRISPR-assoc_Cas3_HD"/>
</dbReference>
<dbReference type="Pfam" id="PF22590">
    <property type="entry name" value="Cas3-like_C_2"/>
    <property type="match status" value="1"/>
</dbReference>
<proteinExistence type="inferred from homology"/>
<dbReference type="GO" id="GO:0016787">
    <property type="term" value="F:hydrolase activity"/>
    <property type="evidence" value="ECO:0007669"/>
    <property type="project" value="UniProtKB-KW"/>
</dbReference>
<evidence type="ECO:0000256" key="1">
    <source>
        <dbReference type="ARBA" id="ARBA00006847"/>
    </source>
</evidence>
<dbReference type="InterPro" id="IPR050547">
    <property type="entry name" value="DEAD_box_RNA_helicases"/>
</dbReference>
<evidence type="ECO:0000256" key="4">
    <source>
        <dbReference type="ARBA" id="ARBA00022723"/>
    </source>
</evidence>
<keyword evidence="8" id="KW-0067">ATP-binding</keyword>
<dbReference type="NCBIfam" id="TIGR01587">
    <property type="entry name" value="cas3_core"/>
    <property type="match status" value="1"/>
</dbReference>
<dbReference type="CDD" id="cd17930">
    <property type="entry name" value="DEXHc_cas3"/>
    <property type="match status" value="1"/>
</dbReference>
<dbReference type="Gene3D" id="3.40.50.300">
    <property type="entry name" value="P-loop containing nucleotide triphosphate hydrolases"/>
    <property type="match status" value="2"/>
</dbReference>
<comment type="similarity">
    <text evidence="2">In the central section; belongs to the CRISPR-associated helicase Cas3 family.</text>
</comment>
<keyword evidence="7" id="KW-0347">Helicase</keyword>
<keyword evidence="9" id="KW-0051">Antiviral defense</keyword>
<dbReference type="SMART" id="SM00487">
    <property type="entry name" value="DEXDc"/>
    <property type="match status" value="1"/>
</dbReference>
<organism evidence="12 13">
    <name type="scientific">Streptomyces albus</name>
    <dbReference type="NCBI Taxonomy" id="1888"/>
    <lineage>
        <taxon>Bacteria</taxon>
        <taxon>Bacillati</taxon>
        <taxon>Actinomycetota</taxon>
        <taxon>Actinomycetes</taxon>
        <taxon>Kitasatosporales</taxon>
        <taxon>Streptomycetaceae</taxon>
        <taxon>Streptomyces</taxon>
    </lineage>
</organism>
<dbReference type="Pfam" id="PF18019">
    <property type="entry name" value="Cas3_HD"/>
    <property type="match status" value="1"/>
</dbReference>